<feature type="transmembrane region" description="Helical" evidence="7">
    <location>
        <begin position="290"/>
        <end position="310"/>
    </location>
</feature>
<organism evidence="8 9">
    <name type="scientific">Priestia megaterium</name>
    <name type="common">Bacillus megaterium</name>
    <dbReference type="NCBI Taxonomy" id="1404"/>
    <lineage>
        <taxon>Bacteria</taxon>
        <taxon>Bacillati</taxon>
        <taxon>Bacillota</taxon>
        <taxon>Bacilli</taxon>
        <taxon>Bacillales</taxon>
        <taxon>Bacillaceae</taxon>
        <taxon>Priestia</taxon>
    </lineage>
</organism>
<keyword evidence="4 7" id="KW-0812">Transmembrane</keyword>
<evidence type="ECO:0000313" key="8">
    <source>
        <dbReference type="EMBL" id="PES37221.1"/>
    </source>
</evidence>
<comment type="caution">
    <text evidence="8">The sequence shown here is derived from an EMBL/GenBank/DDBJ whole genome shotgun (WGS) entry which is preliminary data.</text>
</comment>
<feature type="transmembrane region" description="Helical" evidence="7">
    <location>
        <begin position="90"/>
        <end position="107"/>
    </location>
</feature>
<comment type="similarity">
    <text evidence="2">Belongs to the polysaccharide synthase family.</text>
</comment>
<evidence type="ECO:0000256" key="7">
    <source>
        <dbReference type="SAM" id="Phobius"/>
    </source>
</evidence>
<dbReference type="RefSeq" id="WP_098278318.1">
    <property type="nucleotide sequence ID" value="NZ_NTYW01000014.1"/>
</dbReference>
<evidence type="ECO:0000256" key="2">
    <source>
        <dbReference type="ARBA" id="ARBA00007430"/>
    </source>
</evidence>
<accession>A0AAE5UBS4</accession>
<dbReference type="AlphaFoldDB" id="A0AAE5UBS4"/>
<dbReference type="Pfam" id="PF13440">
    <property type="entry name" value="Polysacc_synt_3"/>
    <property type="match status" value="1"/>
</dbReference>
<evidence type="ECO:0000256" key="4">
    <source>
        <dbReference type="ARBA" id="ARBA00022692"/>
    </source>
</evidence>
<dbReference type="InterPro" id="IPR050833">
    <property type="entry name" value="Poly_Biosynth_Transport"/>
</dbReference>
<feature type="transmembrane region" description="Helical" evidence="7">
    <location>
        <begin position="417"/>
        <end position="436"/>
    </location>
</feature>
<evidence type="ECO:0000256" key="6">
    <source>
        <dbReference type="ARBA" id="ARBA00023136"/>
    </source>
</evidence>
<dbReference type="PANTHER" id="PTHR30250">
    <property type="entry name" value="PST FAMILY PREDICTED COLANIC ACID TRANSPORTER"/>
    <property type="match status" value="1"/>
</dbReference>
<evidence type="ECO:0000256" key="1">
    <source>
        <dbReference type="ARBA" id="ARBA00004651"/>
    </source>
</evidence>
<dbReference type="PANTHER" id="PTHR30250:SF10">
    <property type="entry name" value="LIPOPOLYSACCHARIDE BIOSYNTHESIS PROTEIN WZXC"/>
    <property type="match status" value="1"/>
</dbReference>
<sequence length="465" mass="52655">MKTKLKIKIPSDSHPFWVMLQQFLARGLVAIKFLILARLLGPEGIGLISIALVTLAFIEAVTELGFLQAVISGKKELSESQKNAIWTTQTLRGIIISLLLFLGAKYIENIFKVDGTKEIITILAMVPITKNMVSINLYQFQRQRKFKDVAKLQIIASISDITSSILFILLFNSAMGAIYGIFLSELIRTLLSHKMFKSKPKINFNFSSIKELSSYGKWIWANSISTLLFSQLDKVLASRYLGSGTLGFYQMSQKFSQMGLYDLSFAYGQYIFPSISKLNREENRKIADKFISTYFIVWTMTTLFCILLMNNSYFLIKLLLGSQWLGMNNLFIMMIVSAGLAAILNVPIVFLRAIGKPDVVTKSSYIQLILVIVISFLTINIYKEFGLVIASIVGFLYANTFLTYVIVKQFPMILKRIFFITFVSIICLTIFSIILLSIKLMLLRFILSMIIVSSIAIIATLRIRK</sequence>
<keyword evidence="5 7" id="KW-1133">Transmembrane helix</keyword>
<feature type="transmembrane region" description="Helical" evidence="7">
    <location>
        <begin position="119"/>
        <end position="140"/>
    </location>
</feature>
<feature type="transmembrane region" description="Helical" evidence="7">
    <location>
        <begin position="330"/>
        <end position="353"/>
    </location>
</feature>
<feature type="transmembrane region" description="Helical" evidence="7">
    <location>
        <begin position="442"/>
        <end position="461"/>
    </location>
</feature>
<comment type="subcellular location">
    <subcellularLocation>
        <location evidence="1">Cell membrane</location>
        <topology evidence="1">Multi-pass membrane protein</topology>
    </subcellularLocation>
</comment>
<feature type="transmembrane region" description="Helical" evidence="7">
    <location>
        <begin position="388"/>
        <end position="405"/>
    </location>
</feature>
<dbReference type="GO" id="GO:0005886">
    <property type="term" value="C:plasma membrane"/>
    <property type="evidence" value="ECO:0007669"/>
    <property type="project" value="UniProtKB-SubCell"/>
</dbReference>
<evidence type="ECO:0000256" key="5">
    <source>
        <dbReference type="ARBA" id="ARBA00022989"/>
    </source>
</evidence>
<reference evidence="8 9" key="1">
    <citation type="submission" date="2017-09" db="EMBL/GenBank/DDBJ databases">
        <title>Large-scale bioinformatics analysis of Bacillus genomes uncovers conserved roles of natural products in bacterial physiology.</title>
        <authorList>
            <consortium name="Agbiome Team Llc"/>
            <person name="Bleich R.M."/>
            <person name="Kirk G.J."/>
            <person name="Santa Maria K.C."/>
            <person name="Allen S.E."/>
            <person name="Farag S."/>
            <person name="Shank E.A."/>
            <person name="Bowers A."/>
        </authorList>
    </citation>
    <scope>NUCLEOTIDE SEQUENCE [LARGE SCALE GENOMIC DNA]</scope>
    <source>
        <strain evidence="8 9">AFS003013</strain>
    </source>
</reference>
<keyword evidence="6 7" id="KW-0472">Membrane</keyword>
<dbReference type="Proteomes" id="UP000220341">
    <property type="component" value="Unassembled WGS sequence"/>
</dbReference>
<proteinExistence type="inferred from homology"/>
<evidence type="ECO:0000256" key="3">
    <source>
        <dbReference type="ARBA" id="ARBA00022475"/>
    </source>
</evidence>
<dbReference type="EMBL" id="NTYW01000014">
    <property type="protein sequence ID" value="PES37221.1"/>
    <property type="molecule type" value="Genomic_DNA"/>
</dbReference>
<name>A0AAE5UBS4_PRIMG</name>
<feature type="transmembrane region" description="Helical" evidence="7">
    <location>
        <begin position="365"/>
        <end position="382"/>
    </location>
</feature>
<protein>
    <recommendedName>
        <fullName evidence="10">Polysaccharide biosynthesis protein</fullName>
    </recommendedName>
</protein>
<feature type="transmembrane region" description="Helical" evidence="7">
    <location>
        <begin position="47"/>
        <end position="70"/>
    </location>
</feature>
<gene>
    <name evidence="8" type="ORF">CN497_15275</name>
</gene>
<evidence type="ECO:0000313" key="9">
    <source>
        <dbReference type="Proteomes" id="UP000220341"/>
    </source>
</evidence>
<evidence type="ECO:0008006" key="10">
    <source>
        <dbReference type="Google" id="ProtNLM"/>
    </source>
</evidence>
<keyword evidence="3" id="KW-1003">Cell membrane</keyword>